<feature type="domain" description="HAMP" evidence="11">
    <location>
        <begin position="291"/>
        <end position="343"/>
    </location>
</feature>
<keyword evidence="4" id="KW-0597">Phosphoprotein</keyword>
<dbReference type="PANTHER" id="PTHR43065:SF47">
    <property type="match status" value="1"/>
</dbReference>
<feature type="transmembrane region" description="Helical" evidence="9">
    <location>
        <begin position="268"/>
        <end position="290"/>
    </location>
</feature>
<reference evidence="12 13" key="1">
    <citation type="submission" date="2020-08" db="EMBL/GenBank/DDBJ databases">
        <title>Genomic Encyclopedia of Type Strains, Phase IV (KMG-IV): sequencing the most valuable type-strain genomes for metagenomic binning, comparative biology and taxonomic classification.</title>
        <authorList>
            <person name="Goeker M."/>
        </authorList>
    </citation>
    <scope>NUCLEOTIDE SEQUENCE [LARGE SCALE GENOMIC DNA]</scope>
    <source>
        <strain evidence="12 13">DSM 106739</strain>
    </source>
</reference>
<keyword evidence="9" id="KW-0812">Transmembrane</keyword>
<dbReference type="AlphaFoldDB" id="A0A840BDU0"/>
<evidence type="ECO:0000256" key="9">
    <source>
        <dbReference type="SAM" id="Phobius"/>
    </source>
</evidence>
<feature type="domain" description="Histidine kinase" evidence="10">
    <location>
        <begin position="399"/>
        <end position="629"/>
    </location>
</feature>
<dbReference type="SUPFAM" id="SSF158472">
    <property type="entry name" value="HAMP domain-like"/>
    <property type="match status" value="1"/>
</dbReference>
<dbReference type="InterPro" id="IPR036097">
    <property type="entry name" value="HisK_dim/P_sf"/>
</dbReference>
<dbReference type="GO" id="GO:0000155">
    <property type="term" value="F:phosphorelay sensor kinase activity"/>
    <property type="evidence" value="ECO:0007669"/>
    <property type="project" value="InterPro"/>
</dbReference>
<sequence length="678" mass="72682">MKLRTALVLVLLGSTTAITAFVALLLLTLRLPEIEREQRQRAVESAQAAAISVDHALAAFEAPLRTAVAAGKSDRLPRQALLDAIMAGSGQYLAVYTVGAQGKVTAFARDPNTQKAGEINYLNAQTMPATLRDADFVWSDRLLSIVTGNIVIAAMTRIDGEVLIAEIAPERVHRALTESTRSVSQDLLVVDGRGDWISSNSAFFGERMSNYGTVPAIRALLGGVAFTEADFEGRGKYAFAAASSARLSWRYIIAVPSGATNPIYQRTILVIAVALGGSALLALALGTYAAGRFARPLLRLTEGAHQIADGRPGSEWPHSGIAEVDMLSRDLRNMANTLSQREAALVRANETLEARVSQRTAELSRTNDELSQALATLTLAQQELVQAEKMVALGNMVAGIAHELNTPIGNALLASSTLHRRVVELSQKSNESLTKRQFNALLADLTETEQITQRNLLRAAELIQSFKQVAADQTSDRRREFELGGLLNEILVSLRPSFKHRPITVDCTVASPIVMDSIPGAIAQIITNLVGNALTHAYDENGSGSIRITGALRDDTVELSIADDGRGMSAEVQPRIFDPFFTTRMGKGGTGLGLSIVHSLVTNVLKGTISVQSAPGYGTQFTIRCPRLIPRTTGQEDNAVDADVPTLSATDNNEPREHLTSGAAAQRREHDGDSAPTG</sequence>
<evidence type="ECO:0000256" key="8">
    <source>
        <dbReference type="SAM" id="MobiDB-lite"/>
    </source>
</evidence>
<evidence type="ECO:0000256" key="5">
    <source>
        <dbReference type="ARBA" id="ARBA00022679"/>
    </source>
</evidence>
<comment type="caution">
    <text evidence="12">The sequence shown here is derived from an EMBL/GenBank/DDBJ whole genome shotgun (WGS) entry which is preliminary data.</text>
</comment>
<dbReference type="InterPro" id="IPR003661">
    <property type="entry name" value="HisK_dim/P_dom"/>
</dbReference>
<dbReference type="InterPro" id="IPR003660">
    <property type="entry name" value="HAMP_dom"/>
</dbReference>
<dbReference type="EMBL" id="JACIET010000001">
    <property type="protein sequence ID" value="MBB4010863.1"/>
    <property type="molecule type" value="Genomic_DNA"/>
</dbReference>
<dbReference type="SMART" id="SM00304">
    <property type="entry name" value="HAMP"/>
    <property type="match status" value="1"/>
</dbReference>
<comment type="subcellular location">
    <subcellularLocation>
        <location evidence="2">Membrane</location>
    </subcellularLocation>
</comment>
<dbReference type="PROSITE" id="PS50885">
    <property type="entry name" value="HAMP"/>
    <property type="match status" value="1"/>
</dbReference>
<feature type="region of interest" description="Disordered" evidence="8">
    <location>
        <begin position="632"/>
        <end position="678"/>
    </location>
</feature>
<evidence type="ECO:0000256" key="6">
    <source>
        <dbReference type="ARBA" id="ARBA00022777"/>
    </source>
</evidence>
<feature type="compositionally biased region" description="Basic and acidic residues" evidence="8">
    <location>
        <begin position="666"/>
        <end position="678"/>
    </location>
</feature>
<evidence type="ECO:0000256" key="4">
    <source>
        <dbReference type="ARBA" id="ARBA00022553"/>
    </source>
</evidence>
<dbReference type="SMART" id="SM00387">
    <property type="entry name" value="HATPase_c"/>
    <property type="match status" value="1"/>
</dbReference>
<dbReference type="InterPro" id="IPR003594">
    <property type="entry name" value="HATPase_dom"/>
</dbReference>
<evidence type="ECO:0000313" key="13">
    <source>
        <dbReference type="Proteomes" id="UP000561045"/>
    </source>
</evidence>
<dbReference type="InterPro" id="IPR036890">
    <property type="entry name" value="HATPase_C_sf"/>
</dbReference>
<name>A0A840BDU0_9RHOO</name>
<dbReference type="RefSeq" id="WP_183630860.1">
    <property type="nucleotide sequence ID" value="NZ_BAABLE010000011.1"/>
</dbReference>
<evidence type="ECO:0000256" key="7">
    <source>
        <dbReference type="SAM" id="Coils"/>
    </source>
</evidence>
<proteinExistence type="predicted"/>
<dbReference type="Gene3D" id="1.10.287.130">
    <property type="match status" value="1"/>
</dbReference>
<evidence type="ECO:0000259" key="10">
    <source>
        <dbReference type="PROSITE" id="PS50109"/>
    </source>
</evidence>
<organism evidence="12 13">
    <name type="scientific">Niveibacterium umoris</name>
    <dbReference type="NCBI Taxonomy" id="1193620"/>
    <lineage>
        <taxon>Bacteria</taxon>
        <taxon>Pseudomonadati</taxon>
        <taxon>Pseudomonadota</taxon>
        <taxon>Betaproteobacteria</taxon>
        <taxon>Rhodocyclales</taxon>
        <taxon>Rhodocyclaceae</taxon>
        <taxon>Niveibacterium</taxon>
    </lineage>
</organism>
<dbReference type="CDD" id="cd00082">
    <property type="entry name" value="HisKA"/>
    <property type="match status" value="1"/>
</dbReference>
<dbReference type="SUPFAM" id="SSF47384">
    <property type="entry name" value="Homodimeric domain of signal transducing histidine kinase"/>
    <property type="match status" value="1"/>
</dbReference>
<evidence type="ECO:0000313" key="12">
    <source>
        <dbReference type="EMBL" id="MBB4010863.1"/>
    </source>
</evidence>
<dbReference type="GO" id="GO:0016020">
    <property type="term" value="C:membrane"/>
    <property type="evidence" value="ECO:0007669"/>
    <property type="project" value="UniProtKB-SubCell"/>
</dbReference>
<dbReference type="SUPFAM" id="SSF55874">
    <property type="entry name" value="ATPase domain of HSP90 chaperone/DNA topoisomerase II/histidine kinase"/>
    <property type="match status" value="1"/>
</dbReference>
<keyword evidence="5" id="KW-0808">Transferase</keyword>
<protein>
    <recommendedName>
        <fullName evidence="3">histidine kinase</fullName>
        <ecNumber evidence="3">2.7.13.3</ecNumber>
    </recommendedName>
</protein>
<dbReference type="CDD" id="cd06225">
    <property type="entry name" value="HAMP"/>
    <property type="match status" value="1"/>
</dbReference>
<evidence type="ECO:0000256" key="3">
    <source>
        <dbReference type="ARBA" id="ARBA00012438"/>
    </source>
</evidence>
<keyword evidence="9" id="KW-1133">Transmembrane helix</keyword>
<feature type="transmembrane region" description="Helical" evidence="9">
    <location>
        <begin position="6"/>
        <end position="29"/>
    </location>
</feature>
<keyword evidence="7" id="KW-0175">Coiled coil</keyword>
<dbReference type="Gene3D" id="6.10.340.10">
    <property type="match status" value="1"/>
</dbReference>
<dbReference type="Proteomes" id="UP000561045">
    <property type="component" value="Unassembled WGS sequence"/>
</dbReference>
<evidence type="ECO:0000256" key="2">
    <source>
        <dbReference type="ARBA" id="ARBA00004370"/>
    </source>
</evidence>
<dbReference type="InterPro" id="IPR005467">
    <property type="entry name" value="His_kinase_dom"/>
</dbReference>
<dbReference type="InterPro" id="IPR004358">
    <property type="entry name" value="Sig_transdc_His_kin-like_C"/>
</dbReference>
<keyword evidence="13" id="KW-1185">Reference proteome</keyword>
<comment type="catalytic activity">
    <reaction evidence="1">
        <text>ATP + protein L-histidine = ADP + protein N-phospho-L-histidine.</text>
        <dbReference type="EC" id="2.7.13.3"/>
    </reaction>
</comment>
<dbReference type="PANTHER" id="PTHR43065">
    <property type="entry name" value="SENSOR HISTIDINE KINASE"/>
    <property type="match status" value="1"/>
</dbReference>
<keyword evidence="9" id="KW-0472">Membrane</keyword>
<dbReference type="EC" id="2.7.13.3" evidence="3"/>
<dbReference type="Pfam" id="PF02518">
    <property type="entry name" value="HATPase_c"/>
    <property type="match status" value="1"/>
</dbReference>
<keyword evidence="6 12" id="KW-0418">Kinase</keyword>
<evidence type="ECO:0000259" key="11">
    <source>
        <dbReference type="PROSITE" id="PS50885"/>
    </source>
</evidence>
<dbReference type="Gene3D" id="3.30.565.10">
    <property type="entry name" value="Histidine kinase-like ATPase, C-terminal domain"/>
    <property type="match status" value="1"/>
</dbReference>
<dbReference type="CDD" id="cd18773">
    <property type="entry name" value="PDC1_HK_sensor"/>
    <property type="match status" value="1"/>
</dbReference>
<dbReference type="PROSITE" id="PS50109">
    <property type="entry name" value="HIS_KIN"/>
    <property type="match status" value="1"/>
</dbReference>
<dbReference type="PRINTS" id="PR00344">
    <property type="entry name" value="BCTRLSENSOR"/>
</dbReference>
<accession>A0A840BDU0</accession>
<gene>
    <name evidence="12" type="ORF">GGR36_000171</name>
</gene>
<evidence type="ECO:0000256" key="1">
    <source>
        <dbReference type="ARBA" id="ARBA00000085"/>
    </source>
</evidence>
<feature type="coiled-coil region" evidence="7">
    <location>
        <begin position="349"/>
        <end position="390"/>
    </location>
</feature>